<feature type="compositionally biased region" description="Low complexity" evidence="5">
    <location>
        <begin position="252"/>
        <end position="265"/>
    </location>
</feature>
<evidence type="ECO:0000313" key="8">
    <source>
        <dbReference type="Proteomes" id="UP000647172"/>
    </source>
</evidence>
<keyword evidence="4" id="KW-0808">Transferase</keyword>
<evidence type="ECO:0000313" key="7">
    <source>
        <dbReference type="EMBL" id="GIE54564.1"/>
    </source>
</evidence>
<comment type="caution">
    <text evidence="7">The sequence shown here is derived from an EMBL/GenBank/DDBJ whole genome shotgun (WGS) entry which is preliminary data.</text>
</comment>
<sequence length="320" mass="33489">MVITWQRRAEALAAVARLTELPERPPVVLVDNGSADGTAEAVRSRFPSVRVIALSENLGAAGRNLGVRELDTPYVAFCDDDTWWEPGSLTRAADLLDAHPGIAVLNARIVVEPGGHDDPIVRELRESPVPGPHWLPGPALGSFLAGASVVRRDPFLAHGGFSGRLWLGGEEELLATDLLSGGWELCYRDDLVVHHQVVAVPGRPAAPPRGHPQHPVVHLAAPAVAGGAAPDDVPGPHGAPRPDLGAGRLGRRAGSAVAGHAAAPAPGGGRGPARAAGRGPAALDRPPIRRLNARVRAGWRSPGSRPVSPARRPPRRPRCS</sequence>
<comment type="similarity">
    <text evidence="2">Belongs to the glycosyltransferase 2 family.</text>
</comment>
<dbReference type="Proteomes" id="UP000647172">
    <property type="component" value="Unassembled WGS sequence"/>
</dbReference>
<organism evidence="7 8">
    <name type="scientific">Actinoplanes nipponensis</name>
    <dbReference type="NCBI Taxonomy" id="135950"/>
    <lineage>
        <taxon>Bacteria</taxon>
        <taxon>Bacillati</taxon>
        <taxon>Actinomycetota</taxon>
        <taxon>Actinomycetes</taxon>
        <taxon>Micromonosporales</taxon>
        <taxon>Micromonosporaceae</taxon>
        <taxon>Actinoplanes</taxon>
    </lineage>
</organism>
<comment type="pathway">
    <text evidence="1">Cell wall biogenesis; cell wall polysaccharide biosynthesis.</text>
</comment>
<feature type="domain" description="Glycosyltransferase 2-like" evidence="6">
    <location>
        <begin position="3"/>
        <end position="119"/>
    </location>
</feature>
<reference evidence="7" key="1">
    <citation type="submission" date="2021-01" db="EMBL/GenBank/DDBJ databases">
        <title>Whole genome shotgun sequence of Actinoplanes nipponensis NBRC 14063.</title>
        <authorList>
            <person name="Komaki H."/>
            <person name="Tamura T."/>
        </authorList>
    </citation>
    <scope>NUCLEOTIDE SEQUENCE</scope>
    <source>
        <strain evidence="7">NBRC 14063</strain>
    </source>
</reference>
<gene>
    <name evidence="7" type="ORF">Ani05nite_80980</name>
</gene>
<dbReference type="InterPro" id="IPR001173">
    <property type="entry name" value="Glyco_trans_2-like"/>
</dbReference>
<proteinExistence type="inferred from homology"/>
<feature type="compositionally biased region" description="Low complexity" evidence="5">
    <location>
        <begin position="300"/>
        <end position="310"/>
    </location>
</feature>
<evidence type="ECO:0000259" key="6">
    <source>
        <dbReference type="Pfam" id="PF00535"/>
    </source>
</evidence>
<dbReference type="SUPFAM" id="SSF53448">
    <property type="entry name" value="Nucleotide-diphospho-sugar transferases"/>
    <property type="match status" value="1"/>
</dbReference>
<dbReference type="GO" id="GO:0016757">
    <property type="term" value="F:glycosyltransferase activity"/>
    <property type="evidence" value="ECO:0007669"/>
    <property type="project" value="UniProtKB-KW"/>
</dbReference>
<dbReference type="PANTHER" id="PTHR43179">
    <property type="entry name" value="RHAMNOSYLTRANSFERASE WBBL"/>
    <property type="match status" value="1"/>
</dbReference>
<dbReference type="InterPro" id="IPR029044">
    <property type="entry name" value="Nucleotide-diphossugar_trans"/>
</dbReference>
<dbReference type="PANTHER" id="PTHR43179:SF12">
    <property type="entry name" value="GALACTOFURANOSYLTRANSFERASE GLFT2"/>
    <property type="match status" value="1"/>
</dbReference>
<evidence type="ECO:0000256" key="3">
    <source>
        <dbReference type="ARBA" id="ARBA00022676"/>
    </source>
</evidence>
<protein>
    <recommendedName>
        <fullName evidence="6">Glycosyltransferase 2-like domain-containing protein</fullName>
    </recommendedName>
</protein>
<feature type="compositionally biased region" description="Low complexity" evidence="5">
    <location>
        <begin position="225"/>
        <end position="238"/>
    </location>
</feature>
<feature type="compositionally biased region" description="Low complexity" evidence="5">
    <location>
        <begin position="272"/>
        <end position="285"/>
    </location>
</feature>
<evidence type="ECO:0000256" key="5">
    <source>
        <dbReference type="SAM" id="MobiDB-lite"/>
    </source>
</evidence>
<accession>A0A919JX02</accession>
<dbReference type="Gene3D" id="3.90.550.10">
    <property type="entry name" value="Spore Coat Polysaccharide Biosynthesis Protein SpsA, Chain A"/>
    <property type="match status" value="1"/>
</dbReference>
<feature type="region of interest" description="Disordered" evidence="5">
    <location>
        <begin position="225"/>
        <end position="320"/>
    </location>
</feature>
<name>A0A919JX02_9ACTN</name>
<dbReference type="EMBL" id="BOMQ01000105">
    <property type="protein sequence ID" value="GIE54564.1"/>
    <property type="molecule type" value="Genomic_DNA"/>
</dbReference>
<dbReference type="AlphaFoldDB" id="A0A919JX02"/>
<dbReference type="Pfam" id="PF00535">
    <property type="entry name" value="Glycos_transf_2"/>
    <property type="match status" value="1"/>
</dbReference>
<keyword evidence="3" id="KW-0328">Glycosyltransferase</keyword>
<evidence type="ECO:0000256" key="4">
    <source>
        <dbReference type="ARBA" id="ARBA00022679"/>
    </source>
</evidence>
<keyword evidence="8" id="KW-1185">Reference proteome</keyword>
<evidence type="ECO:0000256" key="1">
    <source>
        <dbReference type="ARBA" id="ARBA00004776"/>
    </source>
</evidence>
<evidence type="ECO:0000256" key="2">
    <source>
        <dbReference type="ARBA" id="ARBA00006739"/>
    </source>
</evidence>